<dbReference type="RefSeq" id="WP_015898311.1">
    <property type="nucleotide sequence ID" value="NC_012483.1"/>
</dbReference>
<evidence type="ECO:0000256" key="2">
    <source>
        <dbReference type="SAM" id="SignalP"/>
    </source>
</evidence>
<feature type="chain" id="PRO_5002909308" evidence="2">
    <location>
        <begin position="21"/>
        <end position="759"/>
    </location>
</feature>
<keyword evidence="6" id="KW-1185">Reference proteome</keyword>
<dbReference type="HOGENOM" id="CLU_006105_3_1_0"/>
<protein>
    <submittedName>
        <fullName evidence="5">Dipeptidyl peptidase, putative</fullName>
    </submittedName>
</protein>
<name>C1F5U2_ACIC5</name>
<dbReference type="STRING" id="240015.ACP_3277"/>
<evidence type="ECO:0000259" key="4">
    <source>
        <dbReference type="Pfam" id="PF00930"/>
    </source>
</evidence>
<reference evidence="5 6" key="1">
    <citation type="journal article" date="2009" name="Appl. Environ. Microbiol.">
        <title>Three genomes from the phylum Acidobacteria provide insight into the lifestyles of these microorganisms in soils.</title>
        <authorList>
            <person name="Ward N.L."/>
            <person name="Challacombe J.F."/>
            <person name="Janssen P.H."/>
            <person name="Henrissat B."/>
            <person name="Coutinho P.M."/>
            <person name="Wu M."/>
            <person name="Xie G."/>
            <person name="Haft D.H."/>
            <person name="Sait M."/>
            <person name="Badger J."/>
            <person name="Barabote R.D."/>
            <person name="Bradley B."/>
            <person name="Brettin T.S."/>
            <person name="Brinkac L.M."/>
            <person name="Bruce D."/>
            <person name="Creasy T."/>
            <person name="Daugherty S.C."/>
            <person name="Davidsen T.M."/>
            <person name="DeBoy R.T."/>
            <person name="Detter J.C."/>
            <person name="Dodson R.J."/>
            <person name="Durkin A.S."/>
            <person name="Ganapathy A."/>
            <person name="Gwinn-Giglio M."/>
            <person name="Han C.S."/>
            <person name="Khouri H."/>
            <person name="Kiss H."/>
            <person name="Kothari S.P."/>
            <person name="Madupu R."/>
            <person name="Nelson K.E."/>
            <person name="Nelson W.C."/>
            <person name="Paulsen I."/>
            <person name="Penn K."/>
            <person name="Ren Q."/>
            <person name="Rosovitz M.J."/>
            <person name="Selengut J.D."/>
            <person name="Shrivastava S."/>
            <person name="Sullivan S.A."/>
            <person name="Tapia R."/>
            <person name="Thompson L.S."/>
            <person name="Watkins K.L."/>
            <person name="Yang Q."/>
            <person name="Yu C."/>
            <person name="Zafar N."/>
            <person name="Zhou L."/>
            <person name="Kuske C.R."/>
        </authorList>
    </citation>
    <scope>NUCLEOTIDE SEQUENCE [LARGE SCALE GENOMIC DNA]</scope>
    <source>
        <strain evidence="6">ATCC 51196 / DSM 11244 / BCRC 80197 / JCM 7670 / NBRC 15755 / NCIMB 13165 / 161</strain>
    </source>
</reference>
<dbReference type="Gene3D" id="2.140.10.30">
    <property type="entry name" value="Dipeptidylpeptidase IV, N-terminal domain"/>
    <property type="match status" value="1"/>
</dbReference>
<dbReference type="SUPFAM" id="SSF82171">
    <property type="entry name" value="DPP6 N-terminal domain-like"/>
    <property type="match status" value="1"/>
</dbReference>
<dbReference type="InterPro" id="IPR050278">
    <property type="entry name" value="Serine_Prot_S9B/DPPIV"/>
</dbReference>
<sequence length="759" mass="85981">MKKLTVYLLAGLFLNSIAPATVHGQSLRQNFKTAATLGEIYRKDTLNYPGTPVWIENSDSFWYRKSVEGGHVFVLVNAVKQTRGPAFDQAGLAAAYSKASGHAVTALKLPFSSFQFVNARKEITFTTGQTEWTCDLQQYKCNRTGKDEPWWQQDHSPEPDNDPQKMAVSPNGKWEVFIRNFNVYVRQKGNDHAVALSTDGSQGNFYYLPTARWSPDSQNLVVYRIRPGFRREIHYVQAAPPDQLQPRYSSMEYEKAGDVLDLQQPVLFHVASAQEVPIASELFPNPFDLSNTKWWKDSRGFTFEYNQRGHQVYRVIEVDAKTGQPRVLINETSKTFIEYPRVTGSQYDTGWTYRHDWQDGKEIIWMSERDGWPHLYLYNGTTGVVENRITHGSWVVRNVNYVDDAKRQIYFEASGMNRDEDPYFIHGYRINFDGSGLTPLTPEAGNHTLVFSSDGKYYVDTWSTVSAPPTMVLKRTSDNAVIMHLEKTDIHKLLAAGWQPPTVFHTAGRDGKTQIWGLIYKPLHFDASKKYPVVEDIYAGPQGSFVPKSFGPRFEPLTALGFVVVQIDGMGTNNRSKAFQDVIWKNLKDSGFEDRILWHKAVAAKYRWYDISHGVGIFGTSAGGQSTLNALLFHPEFYKAGVANSGCYDNRMDKIWWNELWMGWPVGPQYAASSGVVNAYRLQGKLMLVMGGMDHNVDPSSTFQVVNALIHAGKDFQLLVVPNGDHGAGGAYGERRLEDFFVENMLHEQPPDWNNSQGQ</sequence>
<dbReference type="EMBL" id="CP001472">
    <property type="protein sequence ID" value="ACO32780.1"/>
    <property type="molecule type" value="Genomic_DNA"/>
</dbReference>
<feature type="domain" description="Dipeptidylpeptidase IV N-terminal" evidence="4">
    <location>
        <begin position="118"/>
        <end position="469"/>
    </location>
</feature>
<accession>C1F5U2</accession>
<keyword evidence="2" id="KW-0732">Signal</keyword>
<dbReference type="AlphaFoldDB" id="C1F5U2"/>
<proteinExistence type="predicted"/>
<dbReference type="ESTHER" id="acic5-c1f5u2">
    <property type="family name" value="DPP4N_Peptidase_S9"/>
</dbReference>
<dbReference type="InterPro" id="IPR029058">
    <property type="entry name" value="AB_hydrolase_fold"/>
</dbReference>
<dbReference type="GO" id="GO:0008236">
    <property type="term" value="F:serine-type peptidase activity"/>
    <property type="evidence" value="ECO:0007669"/>
    <property type="project" value="InterPro"/>
</dbReference>
<dbReference type="InParanoid" id="C1F5U2"/>
<evidence type="ECO:0000259" key="3">
    <source>
        <dbReference type="Pfam" id="PF00326"/>
    </source>
</evidence>
<evidence type="ECO:0000256" key="1">
    <source>
        <dbReference type="SAM" id="MobiDB-lite"/>
    </source>
</evidence>
<organism evidence="5 6">
    <name type="scientific">Acidobacterium capsulatum (strain ATCC 51196 / DSM 11244 / BCRC 80197 / JCM 7670 / NBRC 15755 / NCIMB 13165 / 161)</name>
    <dbReference type="NCBI Taxonomy" id="240015"/>
    <lineage>
        <taxon>Bacteria</taxon>
        <taxon>Pseudomonadati</taxon>
        <taxon>Acidobacteriota</taxon>
        <taxon>Terriglobia</taxon>
        <taxon>Terriglobales</taxon>
        <taxon>Acidobacteriaceae</taxon>
        <taxon>Acidobacterium</taxon>
    </lineage>
</organism>
<feature type="domain" description="Peptidase S9 prolyl oligopeptidase catalytic" evidence="3">
    <location>
        <begin position="550"/>
        <end position="743"/>
    </location>
</feature>
<dbReference type="Pfam" id="PF00326">
    <property type="entry name" value="Peptidase_S9"/>
    <property type="match status" value="1"/>
</dbReference>
<dbReference type="Proteomes" id="UP000002207">
    <property type="component" value="Chromosome"/>
</dbReference>
<dbReference type="InterPro" id="IPR002469">
    <property type="entry name" value="Peptidase_S9B_N"/>
</dbReference>
<dbReference type="PANTHER" id="PTHR11731">
    <property type="entry name" value="PROTEASE FAMILY S9B,C DIPEPTIDYL-PEPTIDASE IV-RELATED"/>
    <property type="match status" value="1"/>
</dbReference>
<dbReference type="eggNOG" id="COG1506">
    <property type="taxonomic scope" value="Bacteria"/>
</dbReference>
<feature type="signal peptide" evidence="2">
    <location>
        <begin position="1"/>
        <end position="20"/>
    </location>
</feature>
<dbReference type="PANTHER" id="PTHR11731:SF118">
    <property type="entry name" value="BLR1971 PROTEIN"/>
    <property type="match status" value="1"/>
</dbReference>
<dbReference type="Gene3D" id="3.40.50.1820">
    <property type="entry name" value="alpha/beta hydrolase"/>
    <property type="match status" value="1"/>
</dbReference>
<dbReference type="OrthoDB" id="9812921at2"/>
<feature type="region of interest" description="Disordered" evidence="1">
    <location>
        <begin position="147"/>
        <end position="167"/>
    </location>
</feature>
<evidence type="ECO:0000313" key="5">
    <source>
        <dbReference type="EMBL" id="ACO32780.1"/>
    </source>
</evidence>
<dbReference type="GO" id="GO:0006508">
    <property type="term" value="P:proteolysis"/>
    <property type="evidence" value="ECO:0007669"/>
    <property type="project" value="InterPro"/>
</dbReference>
<dbReference type="InterPro" id="IPR001375">
    <property type="entry name" value="Peptidase_S9_cat"/>
</dbReference>
<gene>
    <name evidence="5" type="ordered locus">ACP_3277</name>
</gene>
<evidence type="ECO:0000313" key="6">
    <source>
        <dbReference type="Proteomes" id="UP000002207"/>
    </source>
</evidence>
<dbReference type="SUPFAM" id="SSF53474">
    <property type="entry name" value="alpha/beta-Hydrolases"/>
    <property type="match status" value="1"/>
</dbReference>
<dbReference type="Pfam" id="PF00930">
    <property type="entry name" value="DPPIV_N"/>
    <property type="match status" value="1"/>
</dbReference>
<dbReference type="KEGG" id="aca:ACP_3277"/>